<feature type="transmembrane region" description="Helical" evidence="4">
    <location>
        <begin position="91"/>
        <end position="112"/>
    </location>
</feature>
<feature type="repeat" description="TPR" evidence="3">
    <location>
        <begin position="431"/>
        <end position="464"/>
    </location>
</feature>
<evidence type="ECO:0000256" key="3">
    <source>
        <dbReference type="PROSITE-ProRule" id="PRU00339"/>
    </source>
</evidence>
<feature type="transmembrane region" description="Helical" evidence="4">
    <location>
        <begin position="389"/>
        <end position="405"/>
    </location>
</feature>
<keyword evidence="1" id="KW-0677">Repeat</keyword>
<dbReference type="Pfam" id="PF13181">
    <property type="entry name" value="TPR_8"/>
    <property type="match status" value="1"/>
</dbReference>
<feature type="transmembrane region" description="Helical" evidence="4">
    <location>
        <begin position="263"/>
        <end position="282"/>
    </location>
</feature>
<feature type="transmembrane region" description="Helical" evidence="4">
    <location>
        <begin position="177"/>
        <end position="206"/>
    </location>
</feature>
<evidence type="ECO:0000256" key="2">
    <source>
        <dbReference type="ARBA" id="ARBA00022803"/>
    </source>
</evidence>
<dbReference type="PANTHER" id="PTHR44227:SF3">
    <property type="entry name" value="PROTEIN O-MANNOSYL-TRANSFERASE TMTC4"/>
    <property type="match status" value="1"/>
</dbReference>
<evidence type="ECO:0000256" key="4">
    <source>
        <dbReference type="SAM" id="Phobius"/>
    </source>
</evidence>
<gene>
    <name evidence="5" type="ORF">GCM10011379_32200</name>
</gene>
<name>A0A917IZQ5_9BACT</name>
<dbReference type="SMART" id="SM00028">
    <property type="entry name" value="TPR"/>
    <property type="match status" value="5"/>
</dbReference>
<dbReference type="InterPro" id="IPR052346">
    <property type="entry name" value="O-mannosyl-transferase_TMTC"/>
</dbReference>
<comment type="caution">
    <text evidence="5">The sequence shown here is derived from an EMBL/GenBank/DDBJ whole genome shotgun (WGS) entry which is preliminary data.</text>
</comment>
<keyword evidence="4" id="KW-1133">Transmembrane helix</keyword>
<accession>A0A917IZQ5</accession>
<evidence type="ECO:0000256" key="1">
    <source>
        <dbReference type="ARBA" id="ARBA00022737"/>
    </source>
</evidence>
<evidence type="ECO:0000313" key="5">
    <source>
        <dbReference type="EMBL" id="GGH72116.1"/>
    </source>
</evidence>
<feature type="transmembrane region" description="Helical" evidence="4">
    <location>
        <begin position="226"/>
        <end position="247"/>
    </location>
</feature>
<protein>
    <recommendedName>
        <fullName evidence="7">Tetratricopeptide repeat protein</fullName>
    </recommendedName>
</protein>
<proteinExistence type="predicted"/>
<dbReference type="PANTHER" id="PTHR44227">
    <property type="match status" value="1"/>
</dbReference>
<dbReference type="RefSeq" id="WP_188954051.1">
    <property type="nucleotide sequence ID" value="NZ_BMIB01000003.1"/>
</dbReference>
<organism evidence="5 6">
    <name type="scientific">Filimonas zeae</name>
    <dbReference type="NCBI Taxonomy" id="1737353"/>
    <lineage>
        <taxon>Bacteria</taxon>
        <taxon>Pseudomonadati</taxon>
        <taxon>Bacteroidota</taxon>
        <taxon>Chitinophagia</taxon>
        <taxon>Chitinophagales</taxon>
        <taxon>Chitinophagaceae</taxon>
        <taxon>Filimonas</taxon>
    </lineage>
</organism>
<dbReference type="SUPFAM" id="SSF48452">
    <property type="entry name" value="TPR-like"/>
    <property type="match status" value="1"/>
</dbReference>
<feature type="transmembrane region" description="Helical" evidence="4">
    <location>
        <begin position="302"/>
        <end position="321"/>
    </location>
</feature>
<feature type="transmembrane region" description="Helical" evidence="4">
    <location>
        <begin position="358"/>
        <end position="377"/>
    </location>
</feature>
<dbReference type="EMBL" id="BMIB01000003">
    <property type="protein sequence ID" value="GGH72116.1"/>
    <property type="molecule type" value="Genomic_DNA"/>
</dbReference>
<sequence>MKRSTEVFILLIICSITLAVYANHFHNAFHFDDSHTISNNLSIREIKNIPVFFTDASAMSTLPANQSYRPLLVTTLAVDFYLSGQTSPTPFMFHVSSFLFFLLLGVLCYYLFRYLLQQGSEVTENRYIALFTTAWFLLHAANAETVNYIIARSDLLSVLLMVAGFVIYFYSAFSRRYYLYLLPVLAGLLTKEHTIMFVPILFFYHLLFQQPQESLSGNRSQFIKTIFSSVKVMVVPFVITMAMFLFVRSMTAKTWTPGGYDRWHYILTQPAVLFHYFYNFLLPANLVADTDWTVVSSITDDRVFAGLLFIAALVAVFVWALRQQRTRAVAFGIAWFLLSLAPTSLMPFAEVLNDHRTFFAYIGLFIAAATLLRNFLFTPDDARFARLKWPVIAAGVLFLTAHAFATRQRNAIWSTEKLLWKEATVKAPGNGRAWMNYGVALMAEGNFAEAERCFIKTTELWPTYSYAYTNLGVSKQYTGNPVVAEEYFKKSLALNAAAPVTYSLYGNMLLKQGRLDEAAILADKGLQLSPSLEPLLQLRSAIREKKQQPTPTQPAAAKPASTPGADAAGLLNQSLAYYNTGDFNKCIETAEAALKIKPDYDLAYNNICAAWNRLQQYDKAIAAGEKGLVYNPDNQLLKGNLAEARRLKGR</sequence>
<reference evidence="5" key="2">
    <citation type="submission" date="2020-09" db="EMBL/GenBank/DDBJ databases">
        <authorList>
            <person name="Sun Q."/>
            <person name="Zhou Y."/>
        </authorList>
    </citation>
    <scope>NUCLEOTIDE SEQUENCE</scope>
    <source>
        <strain evidence="5">CGMCC 1.15290</strain>
    </source>
</reference>
<evidence type="ECO:0000313" key="6">
    <source>
        <dbReference type="Proteomes" id="UP000627292"/>
    </source>
</evidence>
<keyword evidence="4" id="KW-0472">Membrane</keyword>
<dbReference type="InterPro" id="IPR011990">
    <property type="entry name" value="TPR-like_helical_dom_sf"/>
</dbReference>
<feature type="transmembrane region" description="Helical" evidence="4">
    <location>
        <begin position="149"/>
        <end position="170"/>
    </location>
</feature>
<dbReference type="Proteomes" id="UP000627292">
    <property type="component" value="Unassembled WGS sequence"/>
</dbReference>
<reference evidence="5" key="1">
    <citation type="journal article" date="2014" name="Int. J. Syst. Evol. Microbiol.">
        <title>Complete genome sequence of Corynebacterium casei LMG S-19264T (=DSM 44701T), isolated from a smear-ripened cheese.</title>
        <authorList>
            <consortium name="US DOE Joint Genome Institute (JGI-PGF)"/>
            <person name="Walter F."/>
            <person name="Albersmeier A."/>
            <person name="Kalinowski J."/>
            <person name="Ruckert C."/>
        </authorList>
    </citation>
    <scope>NUCLEOTIDE SEQUENCE</scope>
    <source>
        <strain evidence="5">CGMCC 1.15290</strain>
    </source>
</reference>
<feature type="repeat" description="TPR" evidence="3">
    <location>
        <begin position="567"/>
        <end position="600"/>
    </location>
</feature>
<keyword evidence="2 3" id="KW-0802">TPR repeat</keyword>
<dbReference type="Gene3D" id="1.25.40.10">
    <property type="entry name" value="Tetratricopeptide repeat domain"/>
    <property type="match status" value="2"/>
</dbReference>
<dbReference type="PROSITE" id="PS50005">
    <property type="entry name" value="TPR"/>
    <property type="match status" value="2"/>
</dbReference>
<dbReference type="AlphaFoldDB" id="A0A917IZQ5"/>
<evidence type="ECO:0008006" key="7">
    <source>
        <dbReference type="Google" id="ProtNLM"/>
    </source>
</evidence>
<keyword evidence="4" id="KW-0812">Transmembrane</keyword>
<feature type="transmembrane region" description="Helical" evidence="4">
    <location>
        <begin position="328"/>
        <end position="346"/>
    </location>
</feature>
<feature type="transmembrane region" description="Helical" evidence="4">
    <location>
        <begin position="124"/>
        <end position="143"/>
    </location>
</feature>
<dbReference type="InterPro" id="IPR019734">
    <property type="entry name" value="TPR_rpt"/>
</dbReference>
<dbReference type="Pfam" id="PF13424">
    <property type="entry name" value="TPR_12"/>
    <property type="match status" value="1"/>
</dbReference>
<keyword evidence="6" id="KW-1185">Reference proteome</keyword>